<dbReference type="PROSITE" id="PS51186">
    <property type="entry name" value="GNAT"/>
    <property type="match status" value="1"/>
</dbReference>
<sequence length="316" mass="33513">MRRLQLTTADPADPATAAALRTVLSRAEHVDGVAALNEQARLELARGSRTLVLLCAAGDQPGAPVVGAAVLGGGELDLVVDPEWRGQGYASAALPGLLGAVPLRTAWSHGDHPAAAAIAASRGLSAVRRLHRMELSPVPEVDATAPTPAPLRIRSFTTDDVDAWVALNAQIFRDHAEQGALTARDVADRMAEPWFDAEDLLLAEWDGRLCGYLWLKREPDSPDSAEVYVVGVAAELAGHGIARALFSVAFARLADADVRTVELYVDDDNPRAVELYSRLGFSIAATETQYSLVPATTPAEELVTRASTDGNPTARS</sequence>
<gene>
    <name evidence="6" type="ORF">FM119_08955</name>
</gene>
<evidence type="ECO:0000259" key="5">
    <source>
        <dbReference type="PROSITE" id="PS51186"/>
    </source>
</evidence>
<reference evidence="7" key="1">
    <citation type="submission" date="2017-02" db="EMBL/GenBank/DDBJ databases">
        <authorList>
            <person name="Dridi B."/>
        </authorList>
    </citation>
    <scope>NUCLEOTIDE SEQUENCE [LARGE SCALE GENOMIC DNA]</scope>
    <source>
        <strain evidence="7">EB411</strain>
    </source>
</reference>
<keyword evidence="1 6" id="KW-0808">Transferase</keyword>
<feature type="domain" description="N-acetyltransferase" evidence="5">
    <location>
        <begin position="151"/>
        <end position="300"/>
    </location>
</feature>
<evidence type="ECO:0000313" key="6">
    <source>
        <dbReference type="EMBL" id="SJN34367.1"/>
    </source>
</evidence>
<dbReference type="InterPro" id="IPR000182">
    <property type="entry name" value="GNAT_dom"/>
</dbReference>
<dbReference type="GO" id="GO:0010125">
    <property type="term" value="P:mycothiol biosynthetic process"/>
    <property type="evidence" value="ECO:0007669"/>
    <property type="project" value="UniProtKB-UniRule"/>
</dbReference>
<dbReference type="InterPro" id="IPR050832">
    <property type="entry name" value="Bact_Acetyltransf"/>
</dbReference>
<dbReference type="EC" id="2.3.1.189" evidence="4"/>
<evidence type="ECO:0000256" key="1">
    <source>
        <dbReference type="ARBA" id="ARBA00022679"/>
    </source>
</evidence>
<dbReference type="CDD" id="cd04301">
    <property type="entry name" value="NAT_SF"/>
    <property type="match status" value="1"/>
</dbReference>
<name>A0A1R4JQU5_9MICO</name>
<evidence type="ECO:0000256" key="4">
    <source>
        <dbReference type="NCBIfam" id="TIGR03448"/>
    </source>
</evidence>
<dbReference type="Pfam" id="PF00583">
    <property type="entry name" value="Acetyltransf_1"/>
    <property type="match status" value="1"/>
</dbReference>
<dbReference type="RefSeq" id="WP_245827402.1">
    <property type="nucleotide sequence ID" value="NZ_FUKR01000050.1"/>
</dbReference>
<evidence type="ECO:0000256" key="2">
    <source>
        <dbReference type="ARBA" id="ARBA00022737"/>
    </source>
</evidence>
<keyword evidence="3" id="KW-0012">Acyltransferase</keyword>
<evidence type="ECO:0000313" key="7">
    <source>
        <dbReference type="Proteomes" id="UP000196778"/>
    </source>
</evidence>
<dbReference type="Gene3D" id="3.40.630.30">
    <property type="match status" value="1"/>
</dbReference>
<keyword evidence="7" id="KW-1185">Reference proteome</keyword>
<keyword evidence="2" id="KW-0677">Repeat</keyword>
<dbReference type="EMBL" id="FUKR01000050">
    <property type="protein sequence ID" value="SJN34367.1"/>
    <property type="molecule type" value="Genomic_DNA"/>
</dbReference>
<dbReference type="NCBIfam" id="TIGR03448">
    <property type="entry name" value="mycothiol_MshD"/>
    <property type="match status" value="1"/>
</dbReference>
<dbReference type="GO" id="GO:0035447">
    <property type="term" value="F:mycothiol synthase activity"/>
    <property type="evidence" value="ECO:0007669"/>
    <property type="project" value="UniProtKB-UniRule"/>
</dbReference>
<dbReference type="AlphaFoldDB" id="A0A1R4JQU5"/>
<protein>
    <recommendedName>
        <fullName evidence="4">Mycothiol synthase</fullName>
        <ecNumber evidence="4">2.3.1.189</ecNumber>
    </recommendedName>
</protein>
<dbReference type="PANTHER" id="PTHR43877">
    <property type="entry name" value="AMINOALKYLPHOSPHONATE N-ACETYLTRANSFERASE-RELATED-RELATED"/>
    <property type="match status" value="1"/>
</dbReference>
<dbReference type="Proteomes" id="UP000196778">
    <property type="component" value="Unassembled WGS sequence"/>
</dbReference>
<dbReference type="SUPFAM" id="SSF55729">
    <property type="entry name" value="Acyl-CoA N-acyltransferases (Nat)"/>
    <property type="match status" value="2"/>
</dbReference>
<dbReference type="InterPro" id="IPR016181">
    <property type="entry name" value="Acyl_CoA_acyltransferase"/>
</dbReference>
<evidence type="ECO:0000256" key="3">
    <source>
        <dbReference type="ARBA" id="ARBA00023315"/>
    </source>
</evidence>
<dbReference type="InterPro" id="IPR017813">
    <property type="entry name" value="Mycothiol_AcTrfase"/>
</dbReference>
<accession>A0A1R4JQU5</accession>
<proteinExistence type="predicted"/>
<organism evidence="6 7">
    <name type="scientific">Mycetocola reblochoni REB411</name>
    <dbReference type="NCBI Taxonomy" id="1255698"/>
    <lineage>
        <taxon>Bacteria</taxon>
        <taxon>Bacillati</taxon>
        <taxon>Actinomycetota</taxon>
        <taxon>Actinomycetes</taxon>
        <taxon>Micrococcales</taxon>
        <taxon>Microbacteriaceae</taxon>
        <taxon>Mycetocola</taxon>
    </lineage>
</organism>